<name>A0A9D4YW12_CHLVU</name>
<keyword evidence="3" id="KW-1185">Reference proteome</keyword>
<dbReference type="Proteomes" id="UP001055712">
    <property type="component" value="Unassembled WGS sequence"/>
</dbReference>
<proteinExistence type="predicted"/>
<dbReference type="EMBL" id="SIDB01000008">
    <property type="protein sequence ID" value="KAI3429428.1"/>
    <property type="molecule type" value="Genomic_DNA"/>
</dbReference>
<sequence>MWSITAAIAAAGMAEAPVLFLRAVPQVRSDGLPALPTWAEECHPLIPEMKFNKNEDAQENKQALLKKMRAGDSINGGGGEAARRRRMMGGEAVRRRRWMEMVPVFG</sequence>
<gene>
    <name evidence="2" type="ORF">D9Q98_005522</name>
</gene>
<reference evidence="2" key="2">
    <citation type="submission" date="2020-11" db="EMBL/GenBank/DDBJ databases">
        <authorList>
            <person name="Cecchin M."/>
            <person name="Marcolungo L."/>
            <person name="Rossato M."/>
            <person name="Girolomoni L."/>
            <person name="Cosentino E."/>
            <person name="Cuine S."/>
            <person name="Li-Beisson Y."/>
            <person name="Delledonne M."/>
            <person name="Ballottari M."/>
        </authorList>
    </citation>
    <scope>NUCLEOTIDE SEQUENCE</scope>
    <source>
        <strain evidence="2">211/11P</strain>
        <tissue evidence="2">Whole cell</tissue>
    </source>
</reference>
<protein>
    <submittedName>
        <fullName evidence="2">Uncharacterized protein</fullName>
    </submittedName>
</protein>
<evidence type="ECO:0000313" key="3">
    <source>
        <dbReference type="Proteomes" id="UP001055712"/>
    </source>
</evidence>
<feature type="region of interest" description="Disordered" evidence="1">
    <location>
        <begin position="66"/>
        <end position="89"/>
    </location>
</feature>
<organism evidence="2 3">
    <name type="scientific">Chlorella vulgaris</name>
    <name type="common">Green alga</name>
    <dbReference type="NCBI Taxonomy" id="3077"/>
    <lineage>
        <taxon>Eukaryota</taxon>
        <taxon>Viridiplantae</taxon>
        <taxon>Chlorophyta</taxon>
        <taxon>core chlorophytes</taxon>
        <taxon>Trebouxiophyceae</taxon>
        <taxon>Chlorellales</taxon>
        <taxon>Chlorellaceae</taxon>
        <taxon>Chlorella clade</taxon>
        <taxon>Chlorella</taxon>
    </lineage>
</organism>
<evidence type="ECO:0000313" key="2">
    <source>
        <dbReference type="EMBL" id="KAI3429428.1"/>
    </source>
</evidence>
<evidence type="ECO:0000256" key="1">
    <source>
        <dbReference type="SAM" id="MobiDB-lite"/>
    </source>
</evidence>
<accession>A0A9D4YW12</accession>
<comment type="caution">
    <text evidence="2">The sequence shown here is derived from an EMBL/GenBank/DDBJ whole genome shotgun (WGS) entry which is preliminary data.</text>
</comment>
<reference evidence="2" key="1">
    <citation type="journal article" date="2019" name="Plant J.">
        <title>Chlorella vulgaris genome assembly and annotation reveals the molecular basis for metabolic acclimation to high light conditions.</title>
        <authorList>
            <person name="Cecchin M."/>
            <person name="Marcolungo L."/>
            <person name="Rossato M."/>
            <person name="Girolomoni L."/>
            <person name="Cosentino E."/>
            <person name="Cuine S."/>
            <person name="Li-Beisson Y."/>
            <person name="Delledonne M."/>
            <person name="Ballottari M."/>
        </authorList>
    </citation>
    <scope>NUCLEOTIDE SEQUENCE</scope>
    <source>
        <strain evidence="2">211/11P</strain>
    </source>
</reference>
<dbReference type="AlphaFoldDB" id="A0A9D4YW12"/>